<dbReference type="EC" id="2.1.3.-" evidence="3"/>
<keyword evidence="6" id="KW-0489">Methyltransferase</keyword>
<evidence type="ECO:0000256" key="3">
    <source>
        <dbReference type="HAMAP-Rule" id="MF_01589"/>
    </source>
</evidence>
<dbReference type="CDD" id="cd02440">
    <property type="entry name" value="AdoMet_MTases"/>
    <property type="match status" value="1"/>
</dbReference>
<dbReference type="EMBL" id="DS989862">
    <property type="protein sequence ID" value="EDX72700.1"/>
    <property type="molecule type" value="Genomic_DNA"/>
</dbReference>
<comment type="similarity">
    <text evidence="3">Belongs to the class I-like SAM-binding methyltransferase superfamily. Cx-SAM synthase family.</text>
</comment>
<keyword evidence="7" id="KW-1185">Reference proteome</keyword>
<reference evidence="6 7" key="1">
    <citation type="submission" date="2008-07" db="EMBL/GenBank/DDBJ databases">
        <authorList>
            <person name="Tandeau de Marsac N."/>
            <person name="Ferriera S."/>
            <person name="Johnson J."/>
            <person name="Kravitz S."/>
            <person name="Beeson K."/>
            <person name="Sutton G."/>
            <person name="Rogers Y.-H."/>
            <person name="Friedman R."/>
            <person name="Frazier M."/>
            <person name="Venter J.C."/>
        </authorList>
    </citation>
    <scope>NUCLEOTIDE SEQUENCE [LARGE SCALE GENOMIC DNA]</scope>
    <source>
        <strain evidence="6 7">PCC 7420</strain>
    </source>
</reference>
<dbReference type="InterPro" id="IPR041698">
    <property type="entry name" value="Methyltransf_25"/>
</dbReference>
<dbReference type="SUPFAM" id="SSF53335">
    <property type="entry name" value="S-adenosyl-L-methionine-dependent methyltransferases"/>
    <property type="match status" value="1"/>
</dbReference>
<evidence type="ECO:0000256" key="4">
    <source>
        <dbReference type="PIRSR" id="PIRSR006325-1"/>
    </source>
</evidence>
<dbReference type="OrthoDB" id="9808140at2"/>
<feature type="binding site" evidence="3 4">
    <location>
        <position position="55"/>
    </location>
    <ligand>
        <name>S-adenosyl-L-methionine</name>
        <dbReference type="ChEBI" id="CHEBI:59789"/>
    </ligand>
</feature>
<comment type="function">
    <text evidence="3">Catalyzes the conversion of S-adenosyl-L-methionine (SAM) to carboxy-S-adenosyl-L-methionine (Cx-SAM).</text>
</comment>
<dbReference type="GO" id="GO:0032259">
    <property type="term" value="P:methylation"/>
    <property type="evidence" value="ECO:0007669"/>
    <property type="project" value="UniProtKB-KW"/>
</dbReference>
<dbReference type="Pfam" id="PF13649">
    <property type="entry name" value="Methyltransf_25"/>
    <property type="match status" value="1"/>
</dbReference>
<dbReference type="eggNOG" id="COG2226">
    <property type="taxonomic scope" value="Bacteria"/>
</dbReference>
<evidence type="ECO:0000313" key="7">
    <source>
        <dbReference type="Proteomes" id="UP000003835"/>
    </source>
</evidence>
<keyword evidence="1 3" id="KW-0808">Transferase</keyword>
<evidence type="ECO:0000313" key="6">
    <source>
        <dbReference type="EMBL" id="EDX72700.1"/>
    </source>
</evidence>
<proteinExistence type="inferred from homology"/>
<dbReference type="AlphaFoldDB" id="B4VZ94"/>
<dbReference type="STRING" id="118168.MC7420_4973"/>
<dbReference type="GO" id="GO:0008168">
    <property type="term" value="F:methyltransferase activity"/>
    <property type="evidence" value="ECO:0007669"/>
    <property type="project" value="UniProtKB-KW"/>
</dbReference>
<dbReference type="PANTHER" id="PTHR43861">
    <property type="entry name" value="TRANS-ACONITATE 2-METHYLTRANSFERASE-RELATED"/>
    <property type="match status" value="1"/>
</dbReference>
<feature type="binding site" evidence="3 4">
    <location>
        <begin position="80"/>
        <end position="82"/>
    </location>
    <ligand>
        <name>S-adenosyl-L-methionine</name>
        <dbReference type="ChEBI" id="CHEBI:59789"/>
    </ligand>
</feature>
<dbReference type="GO" id="GO:0016743">
    <property type="term" value="F:carboxyl- or carbamoyltransferase activity"/>
    <property type="evidence" value="ECO:0007669"/>
    <property type="project" value="UniProtKB-UniRule"/>
</dbReference>
<dbReference type="Proteomes" id="UP000003835">
    <property type="component" value="Unassembled WGS sequence"/>
</dbReference>
<evidence type="ECO:0000259" key="5">
    <source>
        <dbReference type="Pfam" id="PF13649"/>
    </source>
</evidence>
<gene>
    <name evidence="3" type="primary">cmoA</name>
    <name evidence="6" type="ORF">MC7420_4973</name>
</gene>
<feature type="domain" description="Methyltransferase" evidence="5">
    <location>
        <begin position="76"/>
        <end position="173"/>
    </location>
</feature>
<dbReference type="GO" id="GO:0002098">
    <property type="term" value="P:tRNA wobble uridine modification"/>
    <property type="evidence" value="ECO:0007669"/>
    <property type="project" value="InterPro"/>
</dbReference>
<comment type="catalytic activity">
    <reaction evidence="3">
        <text>prephenate + S-adenosyl-L-methionine = carboxy-S-adenosyl-L-methionine + 3-phenylpyruvate + H2O</text>
        <dbReference type="Rhea" id="RHEA:51692"/>
        <dbReference type="ChEBI" id="CHEBI:15377"/>
        <dbReference type="ChEBI" id="CHEBI:18005"/>
        <dbReference type="ChEBI" id="CHEBI:29934"/>
        <dbReference type="ChEBI" id="CHEBI:59789"/>
        <dbReference type="ChEBI" id="CHEBI:134278"/>
    </reaction>
</comment>
<comment type="caution">
    <text evidence="3">Lacks conserved residue(s) required for the propagation of feature annotation.</text>
</comment>
<feature type="binding site" evidence="3 4">
    <location>
        <begin position="104"/>
        <end position="105"/>
    </location>
    <ligand>
        <name>S-adenosyl-L-methionine</name>
        <dbReference type="ChEBI" id="CHEBI:59789"/>
    </ligand>
</feature>
<keyword evidence="2 3" id="KW-0949">S-adenosyl-L-methionine</keyword>
<evidence type="ECO:0000256" key="2">
    <source>
        <dbReference type="ARBA" id="ARBA00022691"/>
    </source>
</evidence>
<dbReference type="HOGENOM" id="CLU_078475_0_0_3"/>
<dbReference type="NCBIfam" id="TIGR00740">
    <property type="entry name" value="carboxy-S-adenosyl-L-methionine synthase CmoA"/>
    <property type="match status" value="1"/>
</dbReference>
<accession>B4VZ94</accession>
<feature type="binding site" evidence="3 4">
    <location>
        <position position="147"/>
    </location>
    <ligand>
        <name>S-adenosyl-L-methionine</name>
        <dbReference type="ChEBI" id="CHEBI:59789"/>
    </ligand>
</feature>
<dbReference type="HAMAP" id="MF_01589">
    <property type="entry name" value="Cx_SAM_synthase"/>
    <property type="match status" value="1"/>
</dbReference>
<dbReference type="PANTHER" id="PTHR43861:SF2">
    <property type="entry name" value="CARBOXY-S-ADENOSYL-L-METHIONINE SYNTHASE"/>
    <property type="match status" value="1"/>
</dbReference>
<evidence type="ECO:0000256" key="1">
    <source>
        <dbReference type="ARBA" id="ARBA00022679"/>
    </source>
</evidence>
<name>B4VZ94_9CYAN</name>
<protein>
    <recommendedName>
        <fullName evidence="3">Carboxy-S-adenosyl-L-methionine synthase</fullName>
        <shortName evidence="3">Cx-SAM synthase</shortName>
        <ecNumber evidence="3">2.1.3.-</ecNumber>
    </recommendedName>
</protein>
<dbReference type="GO" id="GO:1904047">
    <property type="term" value="F:S-adenosyl-L-methionine binding"/>
    <property type="evidence" value="ECO:0007669"/>
    <property type="project" value="UniProtKB-UniRule"/>
</dbReference>
<dbReference type="Gene3D" id="3.40.50.150">
    <property type="entry name" value="Vaccinia Virus protein VP39"/>
    <property type="match status" value="1"/>
</dbReference>
<dbReference type="InterPro" id="IPR029063">
    <property type="entry name" value="SAM-dependent_MTases_sf"/>
</dbReference>
<sequence>MNYDKLDPELYPTKLYLSPEKDKLFEKGVWPKPFAFNQDVVNVFDNMISRSVPLYQEVLTCAAHWAREYYQPGTRIIDVGCSTGTFLELLGRFLKQNATLVGIDNSQPMLEKAEQKLVQIKQIHQIEFICDKAENCSFENSSVVVINYTLQFLPLQVRQLLLRTIYEGLVPGGLLFVSEKVKSPYPQFQETITRHYEAFKAHNGYARTEIERKKEALENVLVPLTEAQQVQMLYDSGFNQVDSLIKLHNFISWVALK</sequence>
<dbReference type="InterPro" id="IPR005271">
    <property type="entry name" value="CmoA"/>
</dbReference>
<dbReference type="RefSeq" id="WP_006104154.1">
    <property type="nucleotide sequence ID" value="NZ_DS989862.1"/>
</dbReference>
<organism evidence="6 7">
    <name type="scientific">Coleofasciculus chthonoplastes PCC 7420</name>
    <dbReference type="NCBI Taxonomy" id="118168"/>
    <lineage>
        <taxon>Bacteria</taxon>
        <taxon>Bacillati</taxon>
        <taxon>Cyanobacteriota</taxon>
        <taxon>Cyanophyceae</taxon>
        <taxon>Coleofasciculales</taxon>
        <taxon>Coleofasciculaceae</taxon>
        <taxon>Coleofasciculus</taxon>
    </lineage>
</organism>
<dbReference type="PIRSF" id="PIRSF006325">
    <property type="entry name" value="MeTrfase_bac"/>
    <property type="match status" value="1"/>
</dbReference>